<dbReference type="AlphaFoldDB" id="A0A5N6LKH4"/>
<comment type="caution">
    <text evidence="1">The sequence shown here is derived from an EMBL/GenBank/DDBJ whole genome shotgun (WGS) entry which is preliminary data.</text>
</comment>
<gene>
    <name evidence="1" type="ORF">E3N88_39682</name>
</gene>
<organism evidence="1 2">
    <name type="scientific">Mikania micrantha</name>
    <name type="common">bitter vine</name>
    <dbReference type="NCBI Taxonomy" id="192012"/>
    <lineage>
        <taxon>Eukaryota</taxon>
        <taxon>Viridiplantae</taxon>
        <taxon>Streptophyta</taxon>
        <taxon>Embryophyta</taxon>
        <taxon>Tracheophyta</taxon>
        <taxon>Spermatophyta</taxon>
        <taxon>Magnoliopsida</taxon>
        <taxon>eudicotyledons</taxon>
        <taxon>Gunneridae</taxon>
        <taxon>Pentapetalae</taxon>
        <taxon>asterids</taxon>
        <taxon>campanulids</taxon>
        <taxon>Asterales</taxon>
        <taxon>Asteraceae</taxon>
        <taxon>Asteroideae</taxon>
        <taxon>Heliantheae alliance</taxon>
        <taxon>Eupatorieae</taxon>
        <taxon>Mikania</taxon>
    </lineage>
</organism>
<proteinExistence type="predicted"/>
<dbReference type="Proteomes" id="UP000326396">
    <property type="component" value="Linkage Group LG9"/>
</dbReference>
<evidence type="ECO:0000313" key="1">
    <source>
        <dbReference type="EMBL" id="KAD2392705.1"/>
    </source>
</evidence>
<protein>
    <submittedName>
        <fullName evidence="1">Uncharacterized protein</fullName>
    </submittedName>
</protein>
<accession>A0A5N6LKH4</accession>
<dbReference type="EMBL" id="SZYD01000019">
    <property type="protein sequence ID" value="KAD2392705.1"/>
    <property type="molecule type" value="Genomic_DNA"/>
</dbReference>
<reference evidence="1 2" key="1">
    <citation type="submission" date="2019-05" db="EMBL/GenBank/DDBJ databases">
        <title>Mikania micrantha, genome provides insights into the molecular mechanism of rapid growth.</title>
        <authorList>
            <person name="Liu B."/>
        </authorList>
    </citation>
    <scope>NUCLEOTIDE SEQUENCE [LARGE SCALE GENOMIC DNA]</scope>
    <source>
        <strain evidence="1">NLD-2019</strain>
        <tissue evidence="1">Leaf</tissue>
    </source>
</reference>
<name>A0A5N6LKH4_9ASTR</name>
<sequence>MTQKKRGMTIENARLAKWVVELGEQGITYQPRLAIKGQVLDDFIMEGATGEQHDKLVLTNTIESPNPEWMLYTKWNF</sequence>
<evidence type="ECO:0000313" key="2">
    <source>
        <dbReference type="Proteomes" id="UP000326396"/>
    </source>
</evidence>
<dbReference type="OrthoDB" id="101614at2759"/>
<keyword evidence="2" id="KW-1185">Reference proteome</keyword>